<organism evidence="8 9">
    <name type="scientific">Ruminococcus difficilis</name>
    <dbReference type="NCBI Taxonomy" id="2763069"/>
    <lineage>
        <taxon>Bacteria</taxon>
        <taxon>Bacillati</taxon>
        <taxon>Bacillota</taxon>
        <taxon>Clostridia</taxon>
        <taxon>Eubacteriales</taxon>
        <taxon>Oscillospiraceae</taxon>
        <taxon>Ruminococcus</taxon>
    </lineage>
</organism>
<dbReference type="GO" id="GO:0051539">
    <property type="term" value="F:4 iron, 4 sulfur cluster binding"/>
    <property type="evidence" value="ECO:0007669"/>
    <property type="project" value="UniProtKB-KW"/>
</dbReference>
<dbReference type="RefSeq" id="WP_201428506.1">
    <property type="nucleotide sequence ID" value="NZ_JAEQMG010000156.1"/>
</dbReference>
<evidence type="ECO:0000313" key="9">
    <source>
        <dbReference type="Proteomes" id="UP000633365"/>
    </source>
</evidence>
<sequence>MVNLTINGKAVQAPEGSTILEAARLADIYIPTLCYDEAVEVYGACGLCVVEAQGIPKLLRSCSAKVSEGMVVNTESERVVQSRKIAMELLMSAHDGDCVAPCQLNCPAKTDCQGYVGLIANGEYDAAIKLIKNKIPLPASIGRVCPHPCEKACRRKNVEEPINIAQLKAFAADMDLKSDSYVPECKPASGKTVAVIGGGPAGLTAAYYLTIMGHSVTVYDMMDKMGGMLRYGIPQYRLPKEVLDKEIAIIEKAGVKLVNNVKLGRDFTIKSLKEQNDAVIVAVGAWKSSSMRTPGEDLEGVYGGIDFLRAVIKGNAPEIGEKVAICGGGNTAMDACRTAVRLGAKEVYVIYRRTRNEMPADKLEIDEAEEEGVTYKFLTNPLSFNGENGKLKSVTLQLMELGEPDASGRRKPVPIEGKTEEIELDSVILAIGQKLVAEDVSELTLNNRGNIEADPDFFTTDIEGVFAIGDATNRGASIAIEAIGEADRCARAVDAFLNGQALDTRVPYISKRDESTIDYSDREQKSRLNPKVLAPEVRNKNFDEVSLGFTEEEAQEEAKRCLECGCREYFKCKLLKVAQRYDIMPERFKGVMPQKYTHDENAFIERNTAKCILCGLCVRSCREVMNLSSIGLLGRGFTTDVSPAFSLPLDQTNCNNCGLCVQLCPTGSLTEKFALDKQVPLDEEYTEEFVDIDGKQASVKVSRYNGKVLRVIPNDEISRNSGLTRDELMAKVVK</sequence>
<dbReference type="InterPro" id="IPR017896">
    <property type="entry name" value="4Fe4S_Fe-S-bd"/>
</dbReference>
<dbReference type="PROSITE" id="PS00198">
    <property type="entry name" value="4FE4S_FER_1"/>
    <property type="match status" value="1"/>
</dbReference>
<evidence type="ECO:0000256" key="2">
    <source>
        <dbReference type="ARBA" id="ARBA00022723"/>
    </source>
</evidence>
<gene>
    <name evidence="8" type="ORF">JKK62_14310</name>
</gene>
<keyword evidence="9" id="KW-1185">Reference proteome</keyword>
<evidence type="ECO:0000313" key="8">
    <source>
        <dbReference type="EMBL" id="MBK6089800.1"/>
    </source>
</evidence>
<evidence type="ECO:0000256" key="4">
    <source>
        <dbReference type="ARBA" id="ARBA00023004"/>
    </source>
</evidence>
<dbReference type="SUPFAM" id="SSF46548">
    <property type="entry name" value="alpha-helical ferredoxin"/>
    <property type="match status" value="1"/>
</dbReference>
<dbReference type="Pfam" id="PF12838">
    <property type="entry name" value="Fer4_7"/>
    <property type="match status" value="1"/>
</dbReference>
<dbReference type="PROSITE" id="PS51085">
    <property type="entry name" value="2FE2S_FER_2"/>
    <property type="match status" value="1"/>
</dbReference>
<keyword evidence="5" id="KW-0411">Iron-sulfur</keyword>
<dbReference type="PROSITE" id="PS51379">
    <property type="entry name" value="4FE4S_FER_2"/>
    <property type="match status" value="2"/>
</dbReference>
<feature type="domain" description="4Fe-4S ferredoxin-type" evidence="7">
    <location>
        <begin position="602"/>
        <end position="630"/>
    </location>
</feature>
<dbReference type="PANTHER" id="PTHR42783">
    <property type="entry name" value="GLUTAMATE SYNTHASE [NADPH] SMALL CHAIN"/>
    <property type="match status" value="1"/>
</dbReference>
<name>A0A934WTX4_9FIRM</name>
<dbReference type="GO" id="GO:0016491">
    <property type="term" value="F:oxidoreductase activity"/>
    <property type="evidence" value="ECO:0007669"/>
    <property type="project" value="InterPro"/>
</dbReference>
<accession>A0A934WTX4</accession>
<dbReference type="InterPro" id="IPR017900">
    <property type="entry name" value="4Fe4S_Fe_S_CS"/>
</dbReference>
<keyword evidence="1" id="KW-0004">4Fe-4S</keyword>
<dbReference type="PRINTS" id="PR00419">
    <property type="entry name" value="ADXRDTASE"/>
</dbReference>
<dbReference type="CDD" id="cd00207">
    <property type="entry name" value="fer2"/>
    <property type="match status" value="1"/>
</dbReference>
<keyword evidence="4" id="KW-0408">Iron</keyword>
<evidence type="ECO:0000256" key="3">
    <source>
        <dbReference type="ARBA" id="ARBA00022737"/>
    </source>
</evidence>
<dbReference type="GO" id="GO:0046872">
    <property type="term" value="F:metal ion binding"/>
    <property type="evidence" value="ECO:0007669"/>
    <property type="project" value="UniProtKB-KW"/>
</dbReference>
<evidence type="ECO:0000256" key="1">
    <source>
        <dbReference type="ARBA" id="ARBA00022485"/>
    </source>
</evidence>
<dbReference type="InterPro" id="IPR036188">
    <property type="entry name" value="FAD/NAD-bd_sf"/>
</dbReference>
<evidence type="ECO:0000259" key="6">
    <source>
        <dbReference type="PROSITE" id="PS51085"/>
    </source>
</evidence>
<proteinExistence type="predicted"/>
<keyword evidence="2" id="KW-0479">Metal-binding</keyword>
<dbReference type="AlphaFoldDB" id="A0A934WTX4"/>
<comment type="caution">
    <text evidence="8">The sequence shown here is derived from an EMBL/GenBank/DDBJ whole genome shotgun (WGS) entry which is preliminary data.</text>
</comment>
<dbReference type="EMBL" id="JAEQMG010000156">
    <property type="protein sequence ID" value="MBK6089800.1"/>
    <property type="molecule type" value="Genomic_DNA"/>
</dbReference>
<feature type="domain" description="4Fe-4S ferredoxin-type" evidence="7">
    <location>
        <begin position="645"/>
        <end position="674"/>
    </location>
</feature>
<protein>
    <submittedName>
        <fullName evidence="8">FAD-dependent oxidoreductase</fullName>
    </submittedName>
</protein>
<reference evidence="8" key="1">
    <citation type="submission" date="2021-01" db="EMBL/GenBank/DDBJ databases">
        <title>Genome public.</title>
        <authorList>
            <person name="Liu C."/>
            <person name="Sun Q."/>
        </authorList>
    </citation>
    <scope>NUCLEOTIDE SEQUENCE</scope>
    <source>
        <strain evidence="8">M6</strain>
    </source>
</reference>
<dbReference type="Gene3D" id="3.10.20.740">
    <property type="match status" value="1"/>
</dbReference>
<dbReference type="Pfam" id="PF14691">
    <property type="entry name" value="Fer4_20"/>
    <property type="match status" value="1"/>
</dbReference>
<dbReference type="Proteomes" id="UP000633365">
    <property type="component" value="Unassembled WGS sequence"/>
</dbReference>
<evidence type="ECO:0000259" key="7">
    <source>
        <dbReference type="PROSITE" id="PS51379"/>
    </source>
</evidence>
<dbReference type="InterPro" id="IPR036010">
    <property type="entry name" value="2Fe-2S_ferredoxin-like_sf"/>
</dbReference>
<dbReference type="InterPro" id="IPR001041">
    <property type="entry name" value="2Fe-2S_ferredoxin-type"/>
</dbReference>
<dbReference type="SUPFAM" id="SSF54862">
    <property type="entry name" value="4Fe-4S ferredoxins"/>
    <property type="match status" value="1"/>
</dbReference>
<dbReference type="Pfam" id="PF07992">
    <property type="entry name" value="Pyr_redox_2"/>
    <property type="match status" value="1"/>
</dbReference>
<dbReference type="InterPro" id="IPR023753">
    <property type="entry name" value="FAD/NAD-binding_dom"/>
</dbReference>
<keyword evidence="3" id="KW-0677">Repeat</keyword>
<dbReference type="FunFam" id="3.30.70.20:FF:000035">
    <property type="entry name" value="Iron hydrogenase 1"/>
    <property type="match status" value="1"/>
</dbReference>
<dbReference type="Pfam" id="PF13510">
    <property type="entry name" value="Fer2_4"/>
    <property type="match status" value="1"/>
</dbReference>
<feature type="domain" description="2Fe-2S ferredoxin-type" evidence="6">
    <location>
        <begin position="1"/>
        <end position="78"/>
    </location>
</feature>
<dbReference type="Gene3D" id="3.50.50.60">
    <property type="entry name" value="FAD/NAD(P)-binding domain"/>
    <property type="match status" value="2"/>
</dbReference>
<dbReference type="InterPro" id="IPR009051">
    <property type="entry name" value="Helical_ferredxn"/>
</dbReference>
<dbReference type="Gene3D" id="1.10.1060.10">
    <property type="entry name" value="Alpha-helical ferredoxin"/>
    <property type="match status" value="1"/>
</dbReference>
<dbReference type="InterPro" id="IPR028261">
    <property type="entry name" value="DPD_II"/>
</dbReference>
<dbReference type="PANTHER" id="PTHR42783:SF3">
    <property type="entry name" value="GLUTAMATE SYNTHASE [NADPH] SMALL CHAIN-RELATED"/>
    <property type="match status" value="1"/>
</dbReference>
<dbReference type="SUPFAM" id="SSF54292">
    <property type="entry name" value="2Fe-2S ferredoxin-like"/>
    <property type="match status" value="1"/>
</dbReference>
<dbReference type="SUPFAM" id="SSF51971">
    <property type="entry name" value="Nucleotide-binding domain"/>
    <property type="match status" value="1"/>
</dbReference>
<evidence type="ECO:0000256" key="5">
    <source>
        <dbReference type="ARBA" id="ARBA00023014"/>
    </source>
</evidence>
<dbReference type="Gene3D" id="3.30.70.20">
    <property type="match status" value="1"/>
</dbReference>